<dbReference type="GO" id="GO:0016020">
    <property type="term" value="C:membrane"/>
    <property type="evidence" value="ECO:0007669"/>
    <property type="project" value="UniProtKB-SubCell"/>
</dbReference>
<evidence type="ECO:0000256" key="4">
    <source>
        <dbReference type="ARBA" id="ARBA00022692"/>
    </source>
</evidence>
<sequence length="215" mass="22897">MASPPTLPVSSSQPAAGATSQPPIATPAFRAFLSRLSASLRNGFSQRRPWLELLDRSSMARPESLSEAYSRIRKNFSYFRVNYATLVAVVLALSLLSHPFSLVVLLSLFAAWAFLYLFKPSDQPLVILGRTFSDTETLVGLIVVTVIVVFVSSVGSLLISALMVGFALVCAHGAFRVPEDLFLDDQEPTNVGFLSFLGGAASAASAAAPSIASLV</sequence>
<evidence type="ECO:0000256" key="6">
    <source>
        <dbReference type="ARBA" id="ARBA00023136"/>
    </source>
</evidence>
<dbReference type="InterPro" id="IPR004895">
    <property type="entry name" value="Prenylated_rab_accept_PRA1"/>
</dbReference>
<evidence type="ECO:0000313" key="9">
    <source>
        <dbReference type="EMBL" id="EXB25848.1"/>
    </source>
</evidence>
<keyword evidence="10" id="KW-1185">Reference proteome</keyword>
<comment type="similarity">
    <text evidence="3 7">Belongs to the PRA1 family.</text>
</comment>
<keyword evidence="5 7" id="KW-1133">Transmembrane helix</keyword>
<comment type="function">
    <text evidence="1 7">May be involved in both secretory and endocytic intracellular trafficking in the endosomal/prevacuolar compartments.</text>
</comment>
<evidence type="ECO:0000256" key="2">
    <source>
        <dbReference type="ARBA" id="ARBA00004127"/>
    </source>
</evidence>
<gene>
    <name evidence="9" type="ORF">L484_012274</name>
</gene>
<dbReference type="eggNOG" id="KOG3142">
    <property type="taxonomic scope" value="Eukaryota"/>
</dbReference>
<name>W9QCA7_9ROSA</name>
<feature type="transmembrane region" description="Helical" evidence="7">
    <location>
        <begin position="102"/>
        <end position="118"/>
    </location>
</feature>
<dbReference type="Pfam" id="PF03208">
    <property type="entry name" value="PRA1"/>
    <property type="match status" value="1"/>
</dbReference>
<evidence type="ECO:0000256" key="3">
    <source>
        <dbReference type="ARBA" id="ARBA00006483"/>
    </source>
</evidence>
<evidence type="ECO:0000256" key="7">
    <source>
        <dbReference type="RuleBase" id="RU363107"/>
    </source>
</evidence>
<evidence type="ECO:0000313" key="10">
    <source>
        <dbReference type="Proteomes" id="UP000030645"/>
    </source>
</evidence>
<dbReference type="GO" id="GO:0016192">
    <property type="term" value="P:vesicle-mediated transport"/>
    <property type="evidence" value="ECO:0007669"/>
    <property type="project" value="TreeGrafter"/>
</dbReference>
<organism evidence="9 10">
    <name type="scientific">Morus notabilis</name>
    <dbReference type="NCBI Taxonomy" id="981085"/>
    <lineage>
        <taxon>Eukaryota</taxon>
        <taxon>Viridiplantae</taxon>
        <taxon>Streptophyta</taxon>
        <taxon>Embryophyta</taxon>
        <taxon>Tracheophyta</taxon>
        <taxon>Spermatophyta</taxon>
        <taxon>Magnoliopsida</taxon>
        <taxon>eudicotyledons</taxon>
        <taxon>Gunneridae</taxon>
        <taxon>Pentapetalae</taxon>
        <taxon>rosids</taxon>
        <taxon>fabids</taxon>
        <taxon>Rosales</taxon>
        <taxon>Moraceae</taxon>
        <taxon>Moreae</taxon>
        <taxon>Morus</taxon>
    </lineage>
</organism>
<protein>
    <recommendedName>
        <fullName evidence="7">PRA1 family protein</fullName>
    </recommendedName>
</protein>
<feature type="compositionally biased region" description="Polar residues" evidence="8">
    <location>
        <begin position="8"/>
        <end position="22"/>
    </location>
</feature>
<dbReference type="AlphaFoldDB" id="W9QCA7"/>
<feature type="transmembrane region" description="Helical" evidence="7">
    <location>
        <begin position="78"/>
        <end position="96"/>
    </location>
</feature>
<dbReference type="KEGG" id="mnt:21395498"/>
<dbReference type="Proteomes" id="UP000030645">
    <property type="component" value="Unassembled WGS sequence"/>
</dbReference>
<keyword evidence="6 7" id="KW-0472">Membrane</keyword>
<dbReference type="PANTHER" id="PTHR19317:SF0">
    <property type="entry name" value="PRENYLATED RAB ACCEPTOR PROTEIN 1"/>
    <property type="match status" value="1"/>
</dbReference>
<feature type="region of interest" description="Disordered" evidence="8">
    <location>
        <begin position="1"/>
        <end position="22"/>
    </location>
</feature>
<feature type="transmembrane region" description="Helical" evidence="7">
    <location>
        <begin position="191"/>
        <end position="212"/>
    </location>
</feature>
<dbReference type="EMBL" id="KE343368">
    <property type="protein sequence ID" value="EXB25848.1"/>
    <property type="molecule type" value="Genomic_DNA"/>
</dbReference>
<dbReference type="GO" id="GO:0005783">
    <property type="term" value="C:endoplasmic reticulum"/>
    <property type="evidence" value="ECO:0007669"/>
    <property type="project" value="UniProtKB-ARBA"/>
</dbReference>
<keyword evidence="4 7" id="KW-0812">Transmembrane</keyword>
<dbReference type="OrthoDB" id="63113at2759"/>
<evidence type="ECO:0000256" key="1">
    <source>
        <dbReference type="ARBA" id="ARBA00002501"/>
    </source>
</evidence>
<keyword evidence="7" id="KW-0813">Transport</keyword>
<dbReference type="STRING" id="981085.W9QCA7"/>
<comment type="subcellular location">
    <subcellularLocation>
        <location evidence="2">Endomembrane system</location>
        <topology evidence="2">Multi-pass membrane protein</topology>
    </subcellularLocation>
    <subcellularLocation>
        <location evidence="7">Membrane</location>
        <topology evidence="7">Multi-pass membrane protein</topology>
    </subcellularLocation>
</comment>
<evidence type="ECO:0000256" key="8">
    <source>
        <dbReference type="SAM" id="MobiDB-lite"/>
    </source>
</evidence>
<dbReference type="PANTHER" id="PTHR19317">
    <property type="entry name" value="PRENYLATED RAB ACCEPTOR 1-RELATED"/>
    <property type="match status" value="1"/>
</dbReference>
<feature type="transmembrane region" description="Helical" evidence="7">
    <location>
        <begin position="138"/>
        <end position="171"/>
    </location>
</feature>
<accession>W9QCA7</accession>
<reference evidence="10" key="1">
    <citation type="submission" date="2013-01" db="EMBL/GenBank/DDBJ databases">
        <title>Draft Genome Sequence of a Mulberry Tree, Morus notabilis C.K. Schneid.</title>
        <authorList>
            <person name="He N."/>
            <person name="Zhao S."/>
        </authorList>
    </citation>
    <scope>NUCLEOTIDE SEQUENCE</scope>
</reference>
<evidence type="ECO:0000256" key="5">
    <source>
        <dbReference type="ARBA" id="ARBA00022989"/>
    </source>
</evidence>
<dbReference type="GO" id="GO:0005794">
    <property type="term" value="C:Golgi apparatus"/>
    <property type="evidence" value="ECO:0007669"/>
    <property type="project" value="TreeGrafter"/>
</dbReference>
<proteinExistence type="inferred from homology"/>